<dbReference type="InterPro" id="IPR012337">
    <property type="entry name" value="RNaseH-like_sf"/>
</dbReference>
<evidence type="ECO:0000256" key="3">
    <source>
        <dbReference type="ARBA" id="ARBA00022679"/>
    </source>
</evidence>
<dbReference type="InterPro" id="IPR036397">
    <property type="entry name" value="RNaseH_sf"/>
</dbReference>
<evidence type="ECO:0000256" key="4">
    <source>
        <dbReference type="ARBA" id="ARBA00022695"/>
    </source>
</evidence>
<dbReference type="InterPro" id="IPR006133">
    <property type="entry name" value="DNA-dir_DNA_pol_B_exonuc"/>
</dbReference>
<feature type="compositionally biased region" description="Low complexity" evidence="6">
    <location>
        <begin position="312"/>
        <end position="327"/>
    </location>
</feature>
<dbReference type="Pfam" id="PF00136">
    <property type="entry name" value="DNA_pol_B"/>
    <property type="match status" value="1"/>
</dbReference>
<reference evidence="10" key="1">
    <citation type="submission" date="2020-05" db="EMBL/GenBank/DDBJ databases">
        <title>Phylogenomic resolution of chytrid fungi.</title>
        <authorList>
            <person name="Stajich J.E."/>
            <person name="Amses K."/>
            <person name="Simmons R."/>
            <person name="Seto K."/>
            <person name="Myers J."/>
            <person name="Bonds A."/>
            <person name="Quandt C.A."/>
            <person name="Barry K."/>
            <person name="Liu P."/>
            <person name="Grigoriev I."/>
            <person name="Longcore J.E."/>
            <person name="James T.Y."/>
        </authorList>
    </citation>
    <scope>NUCLEOTIDE SEQUENCE</scope>
    <source>
        <strain evidence="10">JEL0513</strain>
    </source>
</reference>
<dbReference type="Gene3D" id="6.10.10.100">
    <property type="match status" value="1"/>
</dbReference>
<dbReference type="EC" id="2.7.7.7" evidence="2"/>
<dbReference type="FunFam" id="3.30.70.2820:FF:000001">
    <property type="entry name" value="DNA polymerase"/>
    <property type="match status" value="1"/>
</dbReference>
<dbReference type="InterPro" id="IPR006172">
    <property type="entry name" value="DNA-dir_DNA_pol_B"/>
</dbReference>
<evidence type="ECO:0000259" key="9">
    <source>
        <dbReference type="Pfam" id="PF12254"/>
    </source>
</evidence>
<feature type="non-terminal residue" evidence="10">
    <location>
        <position position="1"/>
    </location>
</feature>
<dbReference type="InterPro" id="IPR043502">
    <property type="entry name" value="DNA/RNA_pol_sf"/>
</dbReference>
<accession>A0AAD5TA63</accession>
<feature type="compositionally biased region" description="Low complexity" evidence="6">
    <location>
        <begin position="31"/>
        <end position="40"/>
    </location>
</feature>
<feature type="domain" description="DNA-directed DNA polymerase family B multifunctional" evidence="7">
    <location>
        <begin position="887"/>
        <end position="964"/>
    </location>
</feature>
<evidence type="ECO:0000259" key="8">
    <source>
        <dbReference type="Pfam" id="PF03104"/>
    </source>
</evidence>
<evidence type="ECO:0000256" key="6">
    <source>
        <dbReference type="SAM" id="MobiDB-lite"/>
    </source>
</evidence>
<dbReference type="EMBL" id="JADGJH010000136">
    <property type="protein sequence ID" value="KAJ3136539.1"/>
    <property type="molecule type" value="Genomic_DNA"/>
</dbReference>
<evidence type="ECO:0000313" key="11">
    <source>
        <dbReference type="Proteomes" id="UP001211907"/>
    </source>
</evidence>
<feature type="region of interest" description="Disordered" evidence="6">
    <location>
        <begin position="99"/>
        <end position="147"/>
    </location>
</feature>
<dbReference type="SUPFAM" id="SSF56672">
    <property type="entry name" value="DNA/RNA polymerases"/>
    <property type="match status" value="1"/>
</dbReference>
<feature type="region of interest" description="Disordered" evidence="6">
    <location>
        <begin position="1"/>
        <end position="67"/>
    </location>
</feature>
<dbReference type="Gene3D" id="3.30.420.10">
    <property type="entry name" value="Ribonuclease H-like superfamily/Ribonuclease H"/>
    <property type="match status" value="1"/>
</dbReference>
<feature type="domain" description="DNA polymerase alpha catalytic subunit N-terminal" evidence="9">
    <location>
        <begin position="46"/>
        <end position="104"/>
    </location>
</feature>
<organism evidence="10 11">
    <name type="scientific">Physocladia obscura</name>
    <dbReference type="NCBI Taxonomy" id="109957"/>
    <lineage>
        <taxon>Eukaryota</taxon>
        <taxon>Fungi</taxon>
        <taxon>Fungi incertae sedis</taxon>
        <taxon>Chytridiomycota</taxon>
        <taxon>Chytridiomycota incertae sedis</taxon>
        <taxon>Chytridiomycetes</taxon>
        <taxon>Chytridiales</taxon>
        <taxon>Chytriomycetaceae</taxon>
        <taxon>Physocladia</taxon>
    </lineage>
</organism>
<dbReference type="GO" id="GO:0003887">
    <property type="term" value="F:DNA-directed DNA polymerase activity"/>
    <property type="evidence" value="ECO:0007669"/>
    <property type="project" value="UniProtKB-KW"/>
</dbReference>
<dbReference type="Pfam" id="PF03104">
    <property type="entry name" value="DNA_pol_B_exo1"/>
    <property type="match status" value="1"/>
</dbReference>
<dbReference type="PANTHER" id="PTHR45861:SF1">
    <property type="entry name" value="DNA POLYMERASE ALPHA CATALYTIC SUBUNIT"/>
    <property type="match status" value="1"/>
</dbReference>
<dbReference type="GO" id="GO:0006273">
    <property type="term" value="P:lagging strand elongation"/>
    <property type="evidence" value="ECO:0007669"/>
    <property type="project" value="TreeGrafter"/>
</dbReference>
<dbReference type="GO" id="GO:0003688">
    <property type="term" value="F:DNA replication origin binding"/>
    <property type="evidence" value="ECO:0007669"/>
    <property type="project" value="TreeGrafter"/>
</dbReference>
<evidence type="ECO:0000256" key="5">
    <source>
        <dbReference type="ARBA" id="ARBA00022932"/>
    </source>
</evidence>
<dbReference type="PANTHER" id="PTHR45861">
    <property type="entry name" value="DNA POLYMERASE ALPHA CATALYTIC SUBUNIT"/>
    <property type="match status" value="1"/>
</dbReference>
<feature type="domain" description="DNA-directed DNA polymerase family B exonuclease" evidence="8">
    <location>
        <begin position="566"/>
        <end position="820"/>
    </location>
</feature>
<evidence type="ECO:0000256" key="2">
    <source>
        <dbReference type="ARBA" id="ARBA00012417"/>
    </source>
</evidence>
<dbReference type="GO" id="GO:0000166">
    <property type="term" value="F:nucleotide binding"/>
    <property type="evidence" value="ECO:0007669"/>
    <property type="project" value="InterPro"/>
</dbReference>
<dbReference type="NCBIfam" id="TIGR00592">
    <property type="entry name" value="pol2"/>
    <property type="match status" value="1"/>
</dbReference>
<keyword evidence="4" id="KW-0548">Nucleotidyltransferase</keyword>
<evidence type="ECO:0000313" key="10">
    <source>
        <dbReference type="EMBL" id="KAJ3136539.1"/>
    </source>
</evidence>
<gene>
    <name evidence="10" type="primary">POLA1</name>
    <name evidence="10" type="ORF">HK100_001632</name>
</gene>
<name>A0AAD5TA63_9FUNG</name>
<proteinExistence type="inferred from homology"/>
<dbReference type="Proteomes" id="UP001211907">
    <property type="component" value="Unassembled WGS sequence"/>
</dbReference>
<dbReference type="Gene3D" id="3.30.70.2820">
    <property type="match status" value="1"/>
</dbReference>
<feature type="region of interest" description="Disordered" evidence="6">
    <location>
        <begin position="310"/>
        <end position="343"/>
    </location>
</feature>
<dbReference type="SUPFAM" id="SSF53098">
    <property type="entry name" value="Ribonuclease H-like"/>
    <property type="match status" value="1"/>
</dbReference>
<dbReference type="GO" id="GO:0003682">
    <property type="term" value="F:chromatin binding"/>
    <property type="evidence" value="ECO:0007669"/>
    <property type="project" value="TreeGrafter"/>
</dbReference>
<keyword evidence="3" id="KW-0808">Transferase</keyword>
<comment type="caution">
    <text evidence="10">The sequence shown here is derived from an EMBL/GenBank/DDBJ whole genome shotgun (WGS) entry which is preliminary data.</text>
</comment>
<protein>
    <recommendedName>
        <fullName evidence="2">DNA-directed DNA polymerase</fullName>
        <ecNumber evidence="2">2.7.7.7</ecNumber>
    </recommendedName>
</protein>
<evidence type="ECO:0000259" key="7">
    <source>
        <dbReference type="Pfam" id="PF00136"/>
    </source>
</evidence>
<evidence type="ECO:0000256" key="1">
    <source>
        <dbReference type="ARBA" id="ARBA00005755"/>
    </source>
</evidence>
<dbReference type="GO" id="GO:0003697">
    <property type="term" value="F:single-stranded DNA binding"/>
    <property type="evidence" value="ECO:0007669"/>
    <property type="project" value="TreeGrafter"/>
</dbReference>
<dbReference type="Gene3D" id="2.40.50.730">
    <property type="match status" value="1"/>
</dbReference>
<keyword evidence="11" id="KW-1185">Reference proteome</keyword>
<dbReference type="AlphaFoldDB" id="A0AAD5TA63"/>
<dbReference type="InterPro" id="IPR006134">
    <property type="entry name" value="DNA-dir_DNA_pol_B_multi_dom"/>
</dbReference>
<comment type="similarity">
    <text evidence="1">Belongs to the DNA polymerase type-B family.</text>
</comment>
<dbReference type="GO" id="GO:0006272">
    <property type="term" value="P:leading strand elongation"/>
    <property type="evidence" value="ECO:0007669"/>
    <property type="project" value="TreeGrafter"/>
</dbReference>
<dbReference type="Pfam" id="PF12254">
    <property type="entry name" value="DNA_pol_alpha_N"/>
    <property type="match status" value="1"/>
</dbReference>
<feature type="compositionally biased region" description="Basic and acidic residues" evidence="6">
    <location>
        <begin position="41"/>
        <end position="59"/>
    </location>
</feature>
<dbReference type="GO" id="GO:0005658">
    <property type="term" value="C:alpha DNA polymerase:primase complex"/>
    <property type="evidence" value="ECO:0007669"/>
    <property type="project" value="TreeGrafter"/>
</dbReference>
<keyword evidence="5" id="KW-0239">DNA-directed DNA polymerase</keyword>
<feature type="compositionally biased region" description="Acidic residues" evidence="6">
    <location>
        <begin position="101"/>
        <end position="125"/>
    </location>
</feature>
<dbReference type="GO" id="GO:1902975">
    <property type="term" value="P:mitotic DNA replication initiation"/>
    <property type="evidence" value="ECO:0007669"/>
    <property type="project" value="TreeGrafter"/>
</dbReference>
<dbReference type="SMART" id="SM00486">
    <property type="entry name" value="POLBc"/>
    <property type="match status" value="1"/>
</dbReference>
<feature type="compositionally biased region" description="Basic residues" evidence="6">
    <location>
        <begin position="129"/>
        <end position="140"/>
    </location>
</feature>
<dbReference type="CDD" id="cd05776">
    <property type="entry name" value="DNA_polB_alpha_exo"/>
    <property type="match status" value="1"/>
</dbReference>
<dbReference type="InterPro" id="IPR024647">
    <property type="entry name" value="DNA_pol_a_cat_su_N"/>
</dbReference>
<sequence>MGHHDEDDNDLSPFGGGESNASIEIAPLGLRNKNARSAAASRRDKLEMLKKARRGERISADSLPKPIFDQVSEEDYQKYIKKKIIEDDFVVDDDGKGYADYGDDFDNENNNDDSNSDASEADEDVGGFGKRRKNNKKPKKVKPEARVSTFFSKQAAKHAASLDDSNTPRIVHRKKDHMPAPPIVNEADMLKDIFGEIDAEVSNSTVPPANLTTTAPLFSDYNASVVEPLFKYDGIVGDFRTTKAHDLFANSYDHLLAISETDENDKDDDASYHDRNDDFDNFDDAAVAFETQEATIEHLDLDTEMAENRQTVSGSVIPVSPQSQQQKPDLEKKQPTVSDNHSNTVKIRKLETSSNSVKAASLLANTAFVPKFQPILPVGTTAAAPTAPPIVEVAGCTSWMSVMDKLAVGDSAAAAANPIEANISGSSTNNGKDYFEEDGKRLYAFWFDAFEMAGVVYLFAKFCLFYLGSKNAKVSSPNFIGSHNLIVCTSEGNSDTDIDVTMQEVFTEFDKVRQKFGVKEFKAKPVTRKYAFEIPGIPVESEYLKVAYPYKFGQIPSDTSGVTFSHIFGTNASALENFLIKRKIMGPCWIEIQDAHVSAKNISWTKFEVTCPSPKKIKPLNDADIEAGPAILKTPPPFVAMSISLRTVMNHQSNSNEIVAVCAMVYNEVSIDGTSPPSAPLSFSAIRPLTGVPMPVGFKDLAATAKKTGRSIEVLPNEKGLLHFLMAIMHRTDPDIIVGHNFIGVDLDILLHRLRANKVDLWSKIGRLRRTKWPKLQTGAGGAGDSTFQERTVASGRILCDTFMNAKDYVTKAKSYTLTNLAMTQLKIARQDLDPDKIPKMFWDANQLMWLVKHCETDCVLSASLMMKLQVLPLTKQLTGLAGNLWSRTIMAGSRADRNEFLLLHEFHNRKYIVPDKTFRKSAFVDFQRDEDDDNIEAPKATTAKRKPAYAGGLVLEPKKGLYE</sequence>